<comment type="similarity">
    <text evidence="1">Belongs to the methyltransferase superfamily.</text>
</comment>
<dbReference type="InterPro" id="IPR029063">
    <property type="entry name" value="SAM-dependent_MTases_sf"/>
</dbReference>
<name>A0ABD2QGY8_9PLAT</name>
<dbReference type="AlphaFoldDB" id="A0ABD2QGY8"/>
<keyword evidence="2" id="KW-0489">Methyltransferase</keyword>
<accession>A0ABD2QGY8</accession>
<keyword evidence="3" id="KW-0808">Transferase</keyword>
<dbReference type="PANTHER" id="PTHR44942:SF4">
    <property type="entry name" value="METHYLTRANSFERASE TYPE 11 DOMAIN-CONTAINING PROTEIN"/>
    <property type="match status" value="1"/>
</dbReference>
<dbReference type="PANTHER" id="PTHR44942">
    <property type="entry name" value="METHYLTRANSF_11 DOMAIN-CONTAINING PROTEIN"/>
    <property type="match status" value="1"/>
</dbReference>
<dbReference type="Proteomes" id="UP001626550">
    <property type="component" value="Unassembled WGS sequence"/>
</dbReference>
<dbReference type="Gene3D" id="3.40.50.150">
    <property type="entry name" value="Vaccinia Virus protein VP39"/>
    <property type="match status" value="1"/>
</dbReference>
<dbReference type="InterPro" id="IPR051052">
    <property type="entry name" value="Diverse_substrate_MTase"/>
</dbReference>
<evidence type="ECO:0000256" key="1">
    <source>
        <dbReference type="ARBA" id="ARBA00008361"/>
    </source>
</evidence>
<reference evidence="5 6" key="1">
    <citation type="submission" date="2024-11" db="EMBL/GenBank/DDBJ databases">
        <title>Adaptive evolution of stress response genes in parasites aligns with host niche diversity.</title>
        <authorList>
            <person name="Hahn C."/>
            <person name="Resl P."/>
        </authorList>
    </citation>
    <scope>NUCLEOTIDE SEQUENCE [LARGE SCALE GENOMIC DNA]</scope>
    <source>
        <strain evidence="5">EGGRZ-B1_66</strain>
        <tissue evidence="5">Body</tissue>
    </source>
</reference>
<gene>
    <name evidence="5" type="ORF">Ciccas_002538</name>
</gene>
<comment type="caution">
    <text evidence="5">The sequence shown here is derived from an EMBL/GenBank/DDBJ whole genome shotgun (WGS) entry which is preliminary data.</text>
</comment>
<dbReference type="EMBL" id="JBJKFK010000202">
    <property type="protein sequence ID" value="KAL3318794.1"/>
    <property type="molecule type" value="Genomic_DNA"/>
</dbReference>
<sequence>MQTVVFAFDHKTPARFCQCQGRKIDLLIDTACGSGQLTKPISKFCNKVIALDASESQIEEAKSLLGEEMKHVEYSVGNCEQLPAEDESVDVITVAEAIHYFADIKRFYQEVDRCLKPTGVLGVMAYNFCEFHGHDSVVDEKLNNCWLSYFRGEKYLEPCWHKGIFTLFDAYKELPLYRRKHVRYYDFLEVEYPLEQYASILRSLSAYITYYERYPNNPDMANSMVDE</sequence>
<dbReference type="SUPFAM" id="SSF53335">
    <property type="entry name" value="S-adenosyl-L-methionine-dependent methyltransferases"/>
    <property type="match status" value="1"/>
</dbReference>
<dbReference type="Pfam" id="PF08241">
    <property type="entry name" value="Methyltransf_11"/>
    <property type="match status" value="1"/>
</dbReference>
<evidence type="ECO:0000256" key="3">
    <source>
        <dbReference type="ARBA" id="ARBA00022679"/>
    </source>
</evidence>
<feature type="domain" description="Methyltransferase type 11" evidence="4">
    <location>
        <begin position="29"/>
        <end position="121"/>
    </location>
</feature>
<dbReference type="CDD" id="cd02440">
    <property type="entry name" value="AdoMet_MTases"/>
    <property type="match status" value="1"/>
</dbReference>
<dbReference type="GO" id="GO:0008168">
    <property type="term" value="F:methyltransferase activity"/>
    <property type="evidence" value="ECO:0007669"/>
    <property type="project" value="UniProtKB-KW"/>
</dbReference>
<proteinExistence type="inferred from homology"/>
<dbReference type="GO" id="GO:0032259">
    <property type="term" value="P:methylation"/>
    <property type="evidence" value="ECO:0007669"/>
    <property type="project" value="UniProtKB-KW"/>
</dbReference>
<dbReference type="InterPro" id="IPR013216">
    <property type="entry name" value="Methyltransf_11"/>
</dbReference>
<protein>
    <recommendedName>
        <fullName evidence="4">Methyltransferase type 11 domain-containing protein</fullName>
    </recommendedName>
</protein>
<evidence type="ECO:0000259" key="4">
    <source>
        <dbReference type="Pfam" id="PF08241"/>
    </source>
</evidence>
<evidence type="ECO:0000313" key="6">
    <source>
        <dbReference type="Proteomes" id="UP001626550"/>
    </source>
</evidence>
<keyword evidence="6" id="KW-1185">Reference proteome</keyword>
<evidence type="ECO:0000256" key="2">
    <source>
        <dbReference type="ARBA" id="ARBA00022603"/>
    </source>
</evidence>
<organism evidence="5 6">
    <name type="scientific">Cichlidogyrus casuarinus</name>
    <dbReference type="NCBI Taxonomy" id="1844966"/>
    <lineage>
        <taxon>Eukaryota</taxon>
        <taxon>Metazoa</taxon>
        <taxon>Spiralia</taxon>
        <taxon>Lophotrochozoa</taxon>
        <taxon>Platyhelminthes</taxon>
        <taxon>Monogenea</taxon>
        <taxon>Monopisthocotylea</taxon>
        <taxon>Dactylogyridea</taxon>
        <taxon>Ancyrocephalidae</taxon>
        <taxon>Cichlidogyrus</taxon>
    </lineage>
</organism>
<evidence type="ECO:0000313" key="5">
    <source>
        <dbReference type="EMBL" id="KAL3318794.1"/>
    </source>
</evidence>